<sequence>MGDAQGLDDGSMTSLSFMSLMSFWISSYLANGSLRGGCLIGGCSPVSIRCCVNLVLPKSSDALENRLWKSLIGSPAANLCFSFKCMFCSKSLTRSEERSRQLLFRSTQVTRAQADITSPSLIVLVLSLMLATLIGMTDFERSTTEEAISTPALELTVWVRIIY</sequence>
<protein>
    <submittedName>
        <fullName evidence="1">Uncharacterized protein</fullName>
    </submittedName>
</protein>
<gene>
    <name evidence="1" type="ORF">TNCV_4493401</name>
</gene>
<evidence type="ECO:0000313" key="2">
    <source>
        <dbReference type="Proteomes" id="UP000887159"/>
    </source>
</evidence>
<comment type="caution">
    <text evidence="1">The sequence shown here is derived from an EMBL/GenBank/DDBJ whole genome shotgun (WGS) entry which is preliminary data.</text>
</comment>
<name>A0A8X6STN7_TRICX</name>
<dbReference type="Proteomes" id="UP000887159">
    <property type="component" value="Unassembled WGS sequence"/>
</dbReference>
<dbReference type="AlphaFoldDB" id="A0A8X6STN7"/>
<proteinExistence type="predicted"/>
<organism evidence="1 2">
    <name type="scientific">Trichonephila clavipes</name>
    <name type="common">Golden silk orbweaver</name>
    <name type="synonym">Nephila clavipes</name>
    <dbReference type="NCBI Taxonomy" id="2585209"/>
    <lineage>
        <taxon>Eukaryota</taxon>
        <taxon>Metazoa</taxon>
        <taxon>Ecdysozoa</taxon>
        <taxon>Arthropoda</taxon>
        <taxon>Chelicerata</taxon>
        <taxon>Arachnida</taxon>
        <taxon>Araneae</taxon>
        <taxon>Araneomorphae</taxon>
        <taxon>Entelegynae</taxon>
        <taxon>Araneoidea</taxon>
        <taxon>Nephilidae</taxon>
        <taxon>Trichonephila</taxon>
    </lineage>
</organism>
<reference evidence="1" key="1">
    <citation type="submission" date="2020-08" db="EMBL/GenBank/DDBJ databases">
        <title>Multicomponent nature underlies the extraordinary mechanical properties of spider dragline silk.</title>
        <authorList>
            <person name="Kono N."/>
            <person name="Nakamura H."/>
            <person name="Mori M."/>
            <person name="Yoshida Y."/>
            <person name="Ohtoshi R."/>
            <person name="Malay A.D."/>
            <person name="Moran D.A.P."/>
            <person name="Tomita M."/>
            <person name="Numata K."/>
            <person name="Arakawa K."/>
        </authorList>
    </citation>
    <scope>NUCLEOTIDE SEQUENCE</scope>
</reference>
<accession>A0A8X6STN7</accession>
<dbReference type="EMBL" id="BMAU01021333">
    <property type="protein sequence ID" value="GFY15087.1"/>
    <property type="molecule type" value="Genomic_DNA"/>
</dbReference>
<evidence type="ECO:0000313" key="1">
    <source>
        <dbReference type="EMBL" id="GFY15087.1"/>
    </source>
</evidence>
<keyword evidence="2" id="KW-1185">Reference proteome</keyword>